<protein>
    <recommendedName>
        <fullName evidence="8">alanine transaminase</fullName>
        <ecNumber evidence="8">2.6.1.2</ecNumber>
    </recommendedName>
</protein>
<evidence type="ECO:0000256" key="7">
    <source>
        <dbReference type="ARBA" id="ARBA00025785"/>
    </source>
</evidence>
<dbReference type="Gene3D" id="3.90.1150.10">
    <property type="entry name" value="Aspartate Aminotransferase, domain 1"/>
    <property type="match status" value="1"/>
</dbReference>
<comment type="subunit">
    <text evidence="2">Homodimer.</text>
</comment>
<dbReference type="GO" id="GO:0004021">
    <property type="term" value="F:L-alanine:2-oxoglutarate aminotransferase activity"/>
    <property type="evidence" value="ECO:0007669"/>
    <property type="project" value="UniProtKB-EC"/>
</dbReference>
<dbReference type="InterPro" id="IPR004839">
    <property type="entry name" value="Aminotransferase_I/II_large"/>
</dbReference>
<dbReference type="InterPro" id="IPR015424">
    <property type="entry name" value="PyrdxlP-dep_Trfase"/>
</dbReference>
<evidence type="ECO:0000256" key="5">
    <source>
        <dbReference type="ARBA" id="ARBA00022898"/>
    </source>
</evidence>
<dbReference type="AlphaFoldDB" id="A0A6G1S8R8"/>
<evidence type="ECO:0000256" key="9">
    <source>
        <dbReference type="ARBA" id="ARBA00047412"/>
    </source>
</evidence>
<dbReference type="GO" id="GO:0042853">
    <property type="term" value="P:L-alanine catabolic process"/>
    <property type="evidence" value="ECO:0007669"/>
    <property type="project" value="UniProtKB-UniPathway"/>
</dbReference>
<comment type="catalytic activity">
    <reaction evidence="9">
        <text>L-alanine + 2-oxoglutarate = pyruvate + L-glutamate</text>
        <dbReference type="Rhea" id="RHEA:19453"/>
        <dbReference type="ChEBI" id="CHEBI:15361"/>
        <dbReference type="ChEBI" id="CHEBI:16810"/>
        <dbReference type="ChEBI" id="CHEBI:29985"/>
        <dbReference type="ChEBI" id="CHEBI:57972"/>
        <dbReference type="EC" id="2.6.1.2"/>
    </reaction>
</comment>
<dbReference type="Gene3D" id="1.10.287.1970">
    <property type="match status" value="1"/>
</dbReference>
<evidence type="ECO:0000256" key="8">
    <source>
        <dbReference type="ARBA" id="ARBA00026106"/>
    </source>
</evidence>
<proteinExistence type="inferred from homology"/>
<evidence type="ECO:0000256" key="1">
    <source>
        <dbReference type="ARBA" id="ARBA00001933"/>
    </source>
</evidence>
<evidence type="ECO:0000313" key="11">
    <source>
        <dbReference type="EMBL" id="MDE46906.1"/>
    </source>
</evidence>
<gene>
    <name evidence="11" type="primary">gpt2_1</name>
    <name evidence="11" type="ORF">g.5702</name>
</gene>
<reference evidence="11" key="1">
    <citation type="submission" date="2018-10" db="EMBL/GenBank/DDBJ databases">
        <title>Transcriptome assembly of Aceria tosichella (Wheat curl mite) Type 2.</title>
        <authorList>
            <person name="Scully E.D."/>
            <person name="Geib S.M."/>
            <person name="Palmer N.A."/>
            <person name="Gupta A.K."/>
            <person name="Sarath G."/>
            <person name="Tatineni S."/>
        </authorList>
    </citation>
    <scope>NUCLEOTIDE SEQUENCE</scope>
    <source>
        <strain evidence="11">LincolnNE</strain>
    </source>
</reference>
<dbReference type="Pfam" id="PF00155">
    <property type="entry name" value="Aminotran_1_2"/>
    <property type="match status" value="1"/>
</dbReference>
<dbReference type="EMBL" id="GGYP01002135">
    <property type="protein sequence ID" value="MDE46906.1"/>
    <property type="molecule type" value="Transcribed_RNA"/>
</dbReference>
<evidence type="ECO:0000256" key="4">
    <source>
        <dbReference type="ARBA" id="ARBA00022679"/>
    </source>
</evidence>
<feature type="domain" description="Aminotransferase class I/classII large" evidence="10">
    <location>
        <begin position="89"/>
        <end position="452"/>
    </location>
</feature>
<dbReference type="InterPro" id="IPR015422">
    <property type="entry name" value="PyrdxlP-dep_Trfase_small"/>
</dbReference>
<dbReference type="PANTHER" id="PTHR11751:SF29">
    <property type="entry name" value="ALANINE TRANSAMINASE"/>
    <property type="match status" value="1"/>
</dbReference>
<comment type="pathway">
    <text evidence="6">Amino-acid degradation; L-alanine degradation via transaminase pathway; pyruvate from L-alanine: step 1/1.</text>
</comment>
<evidence type="ECO:0000256" key="2">
    <source>
        <dbReference type="ARBA" id="ARBA00011738"/>
    </source>
</evidence>
<dbReference type="FunFam" id="3.90.1150.10:FF:000010">
    <property type="entry name" value="Alanine aminotransferase 2"/>
    <property type="match status" value="1"/>
</dbReference>
<dbReference type="EC" id="2.6.1.2" evidence="8"/>
<dbReference type="InterPro" id="IPR045088">
    <property type="entry name" value="ALAT1/2-like"/>
</dbReference>
<dbReference type="SUPFAM" id="SSF53383">
    <property type="entry name" value="PLP-dependent transferases"/>
    <property type="match status" value="1"/>
</dbReference>
<dbReference type="UniPathway" id="UPA00528">
    <property type="reaction ID" value="UER00586"/>
</dbReference>
<dbReference type="Gene3D" id="3.40.640.10">
    <property type="entry name" value="Type I PLP-dependent aspartate aminotransferase-like (Major domain)"/>
    <property type="match status" value="1"/>
</dbReference>
<dbReference type="CDD" id="cd00609">
    <property type="entry name" value="AAT_like"/>
    <property type="match status" value="1"/>
</dbReference>
<sequence length="477" mass="53325">MVALLSVENINQNIRNLEYAVRGPLVIRAVQLAKEIEAGERKPFASVIRANIGDCHAMNQKPLTFYRQMLACATNPILMQNDPTMPSDVKQRVTDILKVCGGHSVGAYSEACGIELIRRQCAAYIEERDGVPSDWQNVFLTTGASEVVKSMLSFVNHSSKPGLPVGVMIPIPQYPLYSATICEFGMHQVSYYLDEDHDWRLEMSELERAYQENNSKCDIKVIVVINPANPTGAVLSRDNICQVIEFAKRHNLMIIADEVYQHNIWADGAQFHSFKKCMHDMNVSLEMVSMMSASKGYMGECGLRGGYGELVNFDPEVRAVFYKLLSARLCSSVLGQIAMSCVVNPPKPGEPSYEQFEQERQKILSDLKAKAKLVADTFNSIEGIHCNKVAGAMYAFPRIDLPEKAIKAAEAVGQKPDFFYLMALLEEAGICVVPGSGFGQRPGTFHFRTTILPQPDTFSEMMERFKKFHQSFIARYS</sequence>
<keyword evidence="3 11" id="KW-0032">Aminotransferase</keyword>
<comment type="cofactor">
    <cofactor evidence="1">
        <name>pyridoxal 5'-phosphate</name>
        <dbReference type="ChEBI" id="CHEBI:597326"/>
    </cofactor>
</comment>
<evidence type="ECO:0000256" key="3">
    <source>
        <dbReference type="ARBA" id="ARBA00022576"/>
    </source>
</evidence>
<organism evidence="11">
    <name type="scientific">Aceria tosichella</name>
    <name type="common">wheat curl mite</name>
    <dbReference type="NCBI Taxonomy" id="561515"/>
    <lineage>
        <taxon>Eukaryota</taxon>
        <taxon>Metazoa</taxon>
        <taxon>Ecdysozoa</taxon>
        <taxon>Arthropoda</taxon>
        <taxon>Chelicerata</taxon>
        <taxon>Arachnida</taxon>
        <taxon>Acari</taxon>
        <taxon>Acariformes</taxon>
        <taxon>Trombidiformes</taxon>
        <taxon>Prostigmata</taxon>
        <taxon>Eupodina</taxon>
        <taxon>Eriophyoidea</taxon>
        <taxon>Eriophyidae</taxon>
        <taxon>Eriophyinae</taxon>
        <taxon>Aceriini</taxon>
        <taxon>Aceria</taxon>
    </lineage>
</organism>
<dbReference type="PANTHER" id="PTHR11751">
    <property type="entry name" value="ALANINE AMINOTRANSFERASE"/>
    <property type="match status" value="1"/>
</dbReference>
<evidence type="ECO:0000256" key="6">
    <source>
        <dbReference type="ARBA" id="ARBA00025708"/>
    </source>
</evidence>
<accession>A0A6G1S8R8</accession>
<dbReference type="GO" id="GO:0030170">
    <property type="term" value="F:pyridoxal phosphate binding"/>
    <property type="evidence" value="ECO:0007669"/>
    <property type="project" value="InterPro"/>
</dbReference>
<name>A0A6G1S8R8_9ACAR</name>
<keyword evidence="4 11" id="KW-0808">Transferase</keyword>
<comment type="similarity">
    <text evidence="7">Belongs to the class-I pyridoxal-phosphate-dependent aminotransferase family. Alanine aminotransferase subfamily.</text>
</comment>
<evidence type="ECO:0000259" key="10">
    <source>
        <dbReference type="Pfam" id="PF00155"/>
    </source>
</evidence>
<dbReference type="InterPro" id="IPR015421">
    <property type="entry name" value="PyrdxlP-dep_Trfase_major"/>
</dbReference>
<dbReference type="FunFam" id="3.40.640.10:FF:000012">
    <property type="entry name" value="alanine aminotransferase 2"/>
    <property type="match status" value="1"/>
</dbReference>
<keyword evidence="5" id="KW-0663">Pyridoxal phosphate</keyword>